<comment type="similarity">
    <text evidence="1 5 6">Belongs to the universal ribosomal protein uS11 family.</text>
</comment>
<proteinExistence type="inferred from homology"/>
<name>A0A837IQY8_9BACT</name>
<dbReference type="GO" id="GO:1990904">
    <property type="term" value="C:ribonucleoprotein complex"/>
    <property type="evidence" value="ECO:0007669"/>
    <property type="project" value="UniProtKB-KW"/>
</dbReference>
<comment type="subunit">
    <text evidence="5">Part of the 30S ribosomal subunit. Interacts with proteins S7 and S18. Binds to IF-3.</text>
</comment>
<dbReference type="HAMAP" id="MF_01310">
    <property type="entry name" value="Ribosomal_uS11"/>
    <property type="match status" value="1"/>
</dbReference>
<dbReference type="InterPro" id="IPR036967">
    <property type="entry name" value="Ribosomal_uS11_sf"/>
</dbReference>
<protein>
    <recommendedName>
        <fullName evidence="4 5">Small ribosomal subunit protein uS11</fullName>
    </recommendedName>
</protein>
<dbReference type="PROSITE" id="PS00054">
    <property type="entry name" value="RIBOSOMAL_S11"/>
    <property type="match status" value="1"/>
</dbReference>
<comment type="function">
    <text evidence="5">Located on the platform of the 30S subunit, it bridges several disparate RNA helices of the 16S rRNA. Forms part of the Shine-Dalgarno cleft in the 70S ribosome.</text>
</comment>
<evidence type="ECO:0000256" key="4">
    <source>
        <dbReference type="ARBA" id="ARBA00035160"/>
    </source>
</evidence>
<evidence type="ECO:0000313" key="7">
    <source>
        <dbReference type="EMBL" id="KKU93433.1"/>
    </source>
</evidence>
<keyword evidence="3 5" id="KW-0687">Ribonucleoprotein</keyword>
<evidence type="ECO:0000256" key="6">
    <source>
        <dbReference type="RuleBase" id="RU003629"/>
    </source>
</evidence>
<dbReference type="InterPro" id="IPR001971">
    <property type="entry name" value="Ribosomal_uS11"/>
</dbReference>
<dbReference type="EMBL" id="LCPH01000002">
    <property type="protein sequence ID" value="KKU93433.1"/>
    <property type="molecule type" value="Genomic_DNA"/>
</dbReference>
<keyword evidence="2 5" id="KW-0689">Ribosomal protein</keyword>
<evidence type="ECO:0000256" key="2">
    <source>
        <dbReference type="ARBA" id="ARBA00022980"/>
    </source>
</evidence>
<dbReference type="AlphaFoldDB" id="A0A837IQY8"/>
<gene>
    <name evidence="5" type="primary">rpsK</name>
    <name evidence="7" type="ORF">UY25_C0002G0157</name>
</gene>
<keyword evidence="5" id="KW-0699">rRNA-binding</keyword>
<evidence type="ECO:0000256" key="3">
    <source>
        <dbReference type="ARBA" id="ARBA00023274"/>
    </source>
</evidence>
<reference evidence="7 8" key="1">
    <citation type="journal article" date="2015" name="Nature">
        <title>rRNA introns, odd ribosomes, and small enigmatic genomes across a large radiation of phyla.</title>
        <authorList>
            <person name="Brown C.T."/>
            <person name="Hug L.A."/>
            <person name="Thomas B.C."/>
            <person name="Sharon I."/>
            <person name="Castelle C.J."/>
            <person name="Singh A."/>
            <person name="Wilkins M.J."/>
            <person name="Williams K.H."/>
            <person name="Banfield J.F."/>
        </authorList>
    </citation>
    <scope>NUCLEOTIDE SEQUENCE [LARGE SCALE GENOMIC DNA]</scope>
</reference>
<dbReference type="PANTHER" id="PTHR11759">
    <property type="entry name" value="40S RIBOSOMAL PROTEIN S14/30S RIBOSOMAL PROTEIN S11"/>
    <property type="match status" value="1"/>
</dbReference>
<dbReference type="Gene3D" id="3.30.420.80">
    <property type="entry name" value="Ribosomal protein S11"/>
    <property type="match status" value="1"/>
</dbReference>
<dbReference type="GO" id="GO:0019843">
    <property type="term" value="F:rRNA binding"/>
    <property type="evidence" value="ECO:0007669"/>
    <property type="project" value="UniProtKB-UniRule"/>
</dbReference>
<dbReference type="Pfam" id="PF00411">
    <property type="entry name" value="Ribosomal_S11"/>
    <property type="match status" value="1"/>
</dbReference>
<accession>A0A837IQY8</accession>
<evidence type="ECO:0000256" key="5">
    <source>
        <dbReference type="HAMAP-Rule" id="MF_01310"/>
    </source>
</evidence>
<dbReference type="GO" id="GO:0005840">
    <property type="term" value="C:ribosome"/>
    <property type="evidence" value="ECO:0007669"/>
    <property type="project" value="UniProtKB-KW"/>
</dbReference>
<dbReference type="SUPFAM" id="SSF53137">
    <property type="entry name" value="Translational machinery components"/>
    <property type="match status" value="1"/>
</dbReference>
<evidence type="ECO:0000313" key="8">
    <source>
        <dbReference type="Proteomes" id="UP000034462"/>
    </source>
</evidence>
<dbReference type="Proteomes" id="UP000034462">
    <property type="component" value="Unassembled WGS sequence"/>
</dbReference>
<sequence>MGKKRIIQKGEVGTAEGGADAVAKAARVSSSRRVPEGRVYVYSSYNNTLMSLCDAKGNLLAQVSAGAIGFKGTKKSTPFAASKVADALSQIAKNRGVEKVEIFIKGVGSGRDSALRALGSKGFEVSAIRDITPIPHNGPRSRKVRRV</sequence>
<dbReference type="InterPro" id="IPR018102">
    <property type="entry name" value="Ribosomal_uS11_CS"/>
</dbReference>
<comment type="caution">
    <text evidence="7">The sequence shown here is derived from an EMBL/GenBank/DDBJ whole genome shotgun (WGS) entry which is preliminary data.</text>
</comment>
<dbReference type="GO" id="GO:0006412">
    <property type="term" value="P:translation"/>
    <property type="evidence" value="ECO:0007669"/>
    <property type="project" value="UniProtKB-UniRule"/>
</dbReference>
<organism evidence="7 8">
    <name type="scientific">Candidatus Yanofskybacteria bacterium GW2011_GWC1_48_11</name>
    <dbReference type="NCBI Taxonomy" id="1619027"/>
    <lineage>
        <taxon>Bacteria</taxon>
        <taxon>Candidatus Yanofskyibacteriota</taxon>
    </lineage>
</organism>
<dbReference type="GO" id="GO:0003735">
    <property type="term" value="F:structural constituent of ribosome"/>
    <property type="evidence" value="ECO:0007669"/>
    <property type="project" value="InterPro"/>
</dbReference>
<dbReference type="PIRSF" id="PIRSF002131">
    <property type="entry name" value="Ribosomal_S11"/>
    <property type="match status" value="1"/>
</dbReference>
<dbReference type="NCBIfam" id="NF003698">
    <property type="entry name" value="PRK05309.1"/>
    <property type="match status" value="1"/>
</dbReference>
<keyword evidence="5" id="KW-0694">RNA-binding</keyword>
<evidence type="ECO:0000256" key="1">
    <source>
        <dbReference type="ARBA" id="ARBA00006194"/>
    </source>
</evidence>